<accession>A0A0B2UMI4</accession>
<dbReference type="RefSeq" id="XP_014564217.1">
    <property type="nucleotide sequence ID" value="XM_014708731.1"/>
</dbReference>
<dbReference type="OrthoDB" id="2194671at2759"/>
<dbReference type="EMBL" id="JOKQ01000002">
    <property type="protein sequence ID" value="KHN70175.1"/>
    <property type="molecule type" value="Genomic_DNA"/>
</dbReference>
<dbReference type="GeneID" id="26261104"/>
<protein>
    <submittedName>
        <fullName evidence="2">Uncharacterized protein</fullName>
    </submittedName>
</protein>
<dbReference type="Proteomes" id="UP000031056">
    <property type="component" value="Unassembled WGS sequence"/>
</dbReference>
<evidence type="ECO:0000256" key="1">
    <source>
        <dbReference type="SAM" id="MobiDB-lite"/>
    </source>
</evidence>
<evidence type="ECO:0000313" key="3">
    <source>
        <dbReference type="Proteomes" id="UP000031056"/>
    </source>
</evidence>
<name>A0A0B2UMI4_9MICR</name>
<gene>
    <name evidence="2" type="ORF">M896_020090</name>
</gene>
<evidence type="ECO:0000313" key="2">
    <source>
        <dbReference type="EMBL" id="KHN70175.1"/>
    </source>
</evidence>
<proteinExistence type="predicted"/>
<keyword evidence="3" id="KW-1185">Reference proteome</keyword>
<organism evidence="2 3">
    <name type="scientific">Ordospora colligata OC4</name>
    <dbReference type="NCBI Taxonomy" id="1354746"/>
    <lineage>
        <taxon>Eukaryota</taxon>
        <taxon>Fungi</taxon>
        <taxon>Fungi incertae sedis</taxon>
        <taxon>Microsporidia</taxon>
        <taxon>Ordosporidae</taxon>
        <taxon>Ordospora</taxon>
    </lineage>
</organism>
<dbReference type="AlphaFoldDB" id="A0A0B2UMI4"/>
<reference evidence="2 3" key="1">
    <citation type="journal article" date="2014" name="MBio">
        <title>The Ordospora colligata genome; evolution of extreme reduction in microsporidia and host-to-parasite horizontal gene transfer.</title>
        <authorList>
            <person name="Pombert J.-F."/>
            <person name="Haag K.L."/>
            <person name="Beidas S."/>
            <person name="Ebert D."/>
            <person name="Keeling P.J."/>
        </authorList>
    </citation>
    <scope>NUCLEOTIDE SEQUENCE [LARGE SCALE GENOMIC DNA]</scope>
    <source>
        <strain evidence="2 3">OC4</strain>
    </source>
</reference>
<comment type="caution">
    <text evidence="2">The sequence shown here is derived from an EMBL/GenBank/DDBJ whole genome shotgun (WGS) entry which is preliminary data.</text>
</comment>
<sequence length="460" mass="52567">MLCTQGPAEVLSRLRSSTSIRVVLAETPASISAANIIASILHRETIRFEITFGHAPDICDNTEGLCIAIGLSNAEYANSIVLNSRADSTVRSSFECTCSICEMYPCILAYSLAKEANCVSKEAIWPMAVCFEFYRIFTKTNLMHEEHAFEKENKQENNNPERITKRGKSKNLTESIKNNSQEIICNECLSLHADLVIEAEKKRLSTELDGIHYVTRPNILLLNSTSIFCALLNDASFILDNKIYHKDKKAEFARIHEYLARKGISNEIAHEKYTNLSYETKKLVSINFPERMCFIRKIGHNTEISPIESFFLVCYHLLKGSKIEAFLSMSRTNDLQMEESAALHHKLVSMYRECIANAKRIGKVFIFRIHVPRILSSTSIEILLHIYRYYFEMFVAKRHRDANGMIVMMEGCIEGKVAIYTDIYAIMNRWKHAGQTTRYFAIDRNEVSKLVDSLKVDAVY</sequence>
<dbReference type="VEuPathDB" id="MicrosporidiaDB:M896_020090"/>
<feature type="region of interest" description="Disordered" evidence="1">
    <location>
        <begin position="150"/>
        <end position="169"/>
    </location>
</feature>
<dbReference type="HOGENOM" id="CLU_619673_0_0_1"/>
<dbReference type="InParanoid" id="A0A0B2UMI4"/>